<keyword evidence="3" id="KW-1185">Reference proteome</keyword>
<reference evidence="2 3" key="1">
    <citation type="submission" date="2024-01" db="EMBL/GenBank/DDBJ databases">
        <title>The genomes of 5 underutilized Papilionoideae crops provide insights into root nodulation and disease resistanc.</title>
        <authorList>
            <person name="Yuan L."/>
        </authorList>
    </citation>
    <scope>NUCLEOTIDE SEQUENCE [LARGE SCALE GENOMIC DNA]</scope>
    <source>
        <strain evidence="2">ZHUSHIDOU_FW_LH</strain>
        <tissue evidence="2">Leaf</tissue>
    </source>
</reference>
<comment type="caution">
    <text evidence="2">The sequence shown here is derived from an EMBL/GenBank/DDBJ whole genome shotgun (WGS) entry which is preliminary data.</text>
</comment>
<dbReference type="EMBL" id="JAYWIO010000006">
    <property type="protein sequence ID" value="KAK7255495.1"/>
    <property type="molecule type" value="Genomic_DNA"/>
</dbReference>
<sequence length="226" mass="25359">MSPWTAPSSDIHRSGEIDVSTGGSAPPPTQDTMALDKGKGKIIDLTENPVGEDKVHFSDLRNTADTIWAKRIMDEKFIKFVLLDDDKDRLMRMTPREWKHNPLILVKQLIRSAALLQLVSEHSEEICEAVSPEQQTLRRAAKTREETLGNQLSGLKLQIEGQDKKLEKLSKDLENSEKAKSEAEKAKEAAERSAEEKVKAAEDEVAWLTAELGKAWALTYKRKAQV</sequence>
<feature type="region of interest" description="Disordered" evidence="1">
    <location>
        <begin position="171"/>
        <end position="198"/>
    </location>
</feature>
<proteinExistence type="predicted"/>
<dbReference type="Proteomes" id="UP001372338">
    <property type="component" value="Unassembled WGS sequence"/>
</dbReference>
<evidence type="ECO:0000313" key="2">
    <source>
        <dbReference type="EMBL" id="KAK7255495.1"/>
    </source>
</evidence>
<protein>
    <submittedName>
        <fullName evidence="2">Uncharacterized protein</fullName>
    </submittedName>
</protein>
<organism evidence="2 3">
    <name type="scientific">Crotalaria pallida</name>
    <name type="common">Smooth rattlebox</name>
    <name type="synonym">Crotalaria striata</name>
    <dbReference type="NCBI Taxonomy" id="3830"/>
    <lineage>
        <taxon>Eukaryota</taxon>
        <taxon>Viridiplantae</taxon>
        <taxon>Streptophyta</taxon>
        <taxon>Embryophyta</taxon>
        <taxon>Tracheophyta</taxon>
        <taxon>Spermatophyta</taxon>
        <taxon>Magnoliopsida</taxon>
        <taxon>eudicotyledons</taxon>
        <taxon>Gunneridae</taxon>
        <taxon>Pentapetalae</taxon>
        <taxon>rosids</taxon>
        <taxon>fabids</taxon>
        <taxon>Fabales</taxon>
        <taxon>Fabaceae</taxon>
        <taxon>Papilionoideae</taxon>
        <taxon>50 kb inversion clade</taxon>
        <taxon>genistoids sensu lato</taxon>
        <taxon>core genistoids</taxon>
        <taxon>Crotalarieae</taxon>
        <taxon>Crotalaria</taxon>
    </lineage>
</organism>
<evidence type="ECO:0000313" key="3">
    <source>
        <dbReference type="Proteomes" id="UP001372338"/>
    </source>
</evidence>
<dbReference type="AlphaFoldDB" id="A0AAN9EIS0"/>
<gene>
    <name evidence="2" type="ORF">RIF29_28906</name>
</gene>
<name>A0AAN9EIS0_CROPI</name>
<accession>A0AAN9EIS0</accession>
<feature type="region of interest" description="Disordered" evidence="1">
    <location>
        <begin position="1"/>
        <end position="34"/>
    </location>
</feature>
<evidence type="ECO:0000256" key="1">
    <source>
        <dbReference type="SAM" id="MobiDB-lite"/>
    </source>
</evidence>